<name>A0A848AZL9_9BACT</name>
<dbReference type="EMBL" id="JABAEW010000013">
    <property type="protein sequence ID" value="NMD86689.1"/>
    <property type="molecule type" value="Genomic_DNA"/>
</dbReference>
<proteinExistence type="predicted"/>
<dbReference type="RefSeq" id="WP_168962323.1">
    <property type="nucleotide sequence ID" value="NZ_JABAEW010000013.1"/>
</dbReference>
<comment type="caution">
    <text evidence="1">The sequence shown here is derived from an EMBL/GenBank/DDBJ whole genome shotgun (WGS) entry which is preliminary data.</text>
</comment>
<evidence type="ECO:0000313" key="2">
    <source>
        <dbReference type="Proteomes" id="UP000576225"/>
    </source>
</evidence>
<sequence>MDGAKRILWMAGVLAALLCGCRTDYTRSDQEQLRTLYYSNRLADAAAFSMKMSDAEDGETSRNALLWHLEAGSVNLDAGNFDDALTALERAEKLLWLFDRQGHIRCHEPGALTYRGYRSDRMILGMLKFFAYFSKGELEDALVEVRRIRSGQYQYLLRESDPHLREYDRENYGRKVPPYRIRQLMQDNLNRGTFEAAGMQKEFGEYRDRLRPQLAALFNPLAFYLSAVGYYWDNEFDEAALDLKYLHQLQPGNELFNRDYATVLRLLDEKLPPELEKTKPWNYSLTDDLAVVILAQGVPPGWKDRRATVRLPDYVPGHWKFSEPEFVSSAGLRLSAAAGGETFRGSELADLNAVFRDEFWQLTMPSLVRSASAAIKAMTAENNRAKVALAALLASKDFEGKALAVAAAQARVASTSSVSIDETDWRRWVTVAQQYQVLHLPIPQDRKVTVEVADAKGKTLFRRQLEFDRDTTRAVVYVREIGGKFHLKQWSTME</sequence>
<protein>
    <submittedName>
        <fullName evidence="1">Uncharacterized protein</fullName>
    </submittedName>
</protein>
<evidence type="ECO:0000313" key="1">
    <source>
        <dbReference type="EMBL" id="NMD86689.1"/>
    </source>
</evidence>
<dbReference type="AlphaFoldDB" id="A0A848AZL9"/>
<organism evidence="1 2">
    <name type="scientific">Victivallis vadensis</name>
    <dbReference type="NCBI Taxonomy" id="172901"/>
    <lineage>
        <taxon>Bacteria</taxon>
        <taxon>Pseudomonadati</taxon>
        <taxon>Lentisphaerota</taxon>
        <taxon>Lentisphaeria</taxon>
        <taxon>Victivallales</taxon>
        <taxon>Victivallaceae</taxon>
        <taxon>Victivallis</taxon>
    </lineage>
</organism>
<dbReference type="PROSITE" id="PS51257">
    <property type="entry name" value="PROKAR_LIPOPROTEIN"/>
    <property type="match status" value="1"/>
</dbReference>
<reference evidence="1 2" key="1">
    <citation type="submission" date="2020-04" db="EMBL/GenBank/DDBJ databases">
        <authorList>
            <person name="Hitch T.C.A."/>
            <person name="Wylensek D."/>
            <person name="Clavel T."/>
        </authorList>
    </citation>
    <scope>NUCLEOTIDE SEQUENCE [LARGE SCALE GENOMIC DNA]</scope>
    <source>
        <strain evidence="1 2">COR2-253-APC-1A</strain>
    </source>
</reference>
<dbReference type="Proteomes" id="UP000576225">
    <property type="component" value="Unassembled WGS sequence"/>
</dbReference>
<accession>A0A848AZL9</accession>
<gene>
    <name evidence="1" type="ORF">HF882_08850</name>
</gene>